<dbReference type="InterPro" id="IPR001750">
    <property type="entry name" value="ND/Mrp_TM"/>
</dbReference>
<dbReference type="GO" id="GO:0015990">
    <property type="term" value="P:electron transport coupled proton transport"/>
    <property type="evidence" value="ECO:0007669"/>
    <property type="project" value="TreeGrafter"/>
</dbReference>
<feature type="transmembrane region" description="Helical" evidence="17">
    <location>
        <begin position="107"/>
        <end position="124"/>
    </location>
</feature>
<feature type="transmembrane region" description="Helical" evidence="17">
    <location>
        <begin position="212"/>
        <end position="231"/>
    </location>
</feature>
<evidence type="ECO:0000313" key="19">
    <source>
        <dbReference type="EMBL" id="WXI66972.1"/>
    </source>
</evidence>
<accession>A0AAU6PCM5</accession>
<evidence type="ECO:0000256" key="10">
    <source>
        <dbReference type="ARBA" id="ARBA00022982"/>
    </source>
</evidence>
<feature type="transmembrane region" description="Helical" evidence="17">
    <location>
        <begin position="374"/>
        <end position="394"/>
    </location>
</feature>
<comment type="similarity">
    <text evidence="3 17">Belongs to the complex I subunit 4 family.</text>
</comment>
<comment type="function">
    <text evidence="17">Core subunit of the mitochondrial membrane respiratory chain NADH dehydrogenase (Complex I) which catalyzes electron transfer from NADH through the respiratory chain, using ubiquinone as an electron acceptor. Essential for the catalytic activity and assembly of complex I.</text>
</comment>
<keyword evidence="6 17" id="KW-0813">Transport</keyword>
<feature type="transmembrane region" description="Helical" evidence="17">
    <location>
        <begin position="237"/>
        <end position="262"/>
    </location>
</feature>
<gene>
    <name evidence="19" type="primary">ND4</name>
</gene>
<comment type="catalytic activity">
    <reaction evidence="16 17">
        <text>a ubiquinone + NADH + 5 H(+)(in) = a ubiquinol + NAD(+) + 4 H(+)(out)</text>
        <dbReference type="Rhea" id="RHEA:29091"/>
        <dbReference type="Rhea" id="RHEA-COMP:9565"/>
        <dbReference type="Rhea" id="RHEA-COMP:9566"/>
        <dbReference type="ChEBI" id="CHEBI:15378"/>
        <dbReference type="ChEBI" id="CHEBI:16389"/>
        <dbReference type="ChEBI" id="CHEBI:17976"/>
        <dbReference type="ChEBI" id="CHEBI:57540"/>
        <dbReference type="ChEBI" id="CHEBI:57945"/>
        <dbReference type="EC" id="7.1.1.2"/>
    </reaction>
</comment>
<evidence type="ECO:0000256" key="12">
    <source>
        <dbReference type="ARBA" id="ARBA00023027"/>
    </source>
</evidence>
<dbReference type="PANTHER" id="PTHR43507:SF20">
    <property type="entry name" value="NADH-UBIQUINONE OXIDOREDUCTASE CHAIN 4"/>
    <property type="match status" value="1"/>
</dbReference>
<evidence type="ECO:0000259" key="18">
    <source>
        <dbReference type="Pfam" id="PF00361"/>
    </source>
</evidence>
<evidence type="ECO:0000256" key="14">
    <source>
        <dbReference type="ARBA" id="ARBA00023128"/>
    </source>
</evidence>
<feature type="transmembrane region" description="Helical" evidence="17">
    <location>
        <begin position="269"/>
        <end position="289"/>
    </location>
</feature>
<feature type="transmembrane region" description="Helical" evidence="17">
    <location>
        <begin position="136"/>
        <end position="157"/>
    </location>
</feature>
<evidence type="ECO:0000256" key="15">
    <source>
        <dbReference type="ARBA" id="ARBA00023136"/>
    </source>
</evidence>
<dbReference type="EMBL" id="OR906641">
    <property type="protein sequence ID" value="WXI66972.1"/>
    <property type="molecule type" value="Genomic_DNA"/>
</dbReference>
<reference evidence="19" key="1">
    <citation type="submission" date="2023-12" db="EMBL/GenBank/DDBJ databases">
        <authorList>
            <person name="Zhao W."/>
        </authorList>
    </citation>
    <scope>NUCLEOTIDE SEQUENCE</scope>
</reference>
<dbReference type="GO" id="GO:0048039">
    <property type="term" value="F:ubiquinone binding"/>
    <property type="evidence" value="ECO:0007669"/>
    <property type="project" value="TreeGrafter"/>
</dbReference>
<comment type="function">
    <text evidence="1">Core subunit of the mitochondrial membrane respiratory chain NADH dehydrogenase (Complex I) that is believed to belong to the minimal assembly required for catalysis. Complex I functions in the transfer of electrons from NADH to the respiratory chain. The immediate electron acceptor for the enzyme is believed to be ubiquinone.</text>
</comment>
<keyword evidence="10 17" id="KW-0249">Electron transport</keyword>
<feature type="transmembrane region" description="Helical" evidence="17">
    <location>
        <begin position="177"/>
        <end position="200"/>
    </location>
</feature>
<evidence type="ECO:0000256" key="1">
    <source>
        <dbReference type="ARBA" id="ARBA00003257"/>
    </source>
</evidence>
<evidence type="ECO:0000256" key="4">
    <source>
        <dbReference type="ARBA" id="ARBA00012944"/>
    </source>
</evidence>
<dbReference type="InterPro" id="IPR003918">
    <property type="entry name" value="NADH_UbQ_OxRdtase"/>
</dbReference>
<evidence type="ECO:0000256" key="5">
    <source>
        <dbReference type="ARBA" id="ARBA00021006"/>
    </source>
</evidence>
<protein>
    <recommendedName>
        <fullName evidence="5 17">NADH-ubiquinone oxidoreductase chain 4</fullName>
        <ecNumber evidence="4 17">7.1.1.2</ecNumber>
    </recommendedName>
</protein>
<dbReference type="Pfam" id="PF00361">
    <property type="entry name" value="Proton_antipo_M"/>
    <property type="match status" value="1"/>
</dbReference>
<keyword evidence="14 17" id="KW-0496">Mitochondrion</keyword>
<keyword evidence="9" id="KW-1278">Translocase</keyword>
<evidence type="ECO:0000256" key="6">
    <source>
        <dbReference type="ARBA" id="ARBA00022448"/>
    </source>
</evidence>
<geneLocation type="mitochondrion" evidence="19"/>
<keyword evidence="12 17" id="KW-0520">NAD</keyword>
<keyword evidence="11 17" id="KW-1133">Transmembrane helix</keyword>
<dbReference type="GO" id="GO:0042773">
    <property type="term" value="P:ATP synthesis coupled electron transport"/>
    <property type="evidence" value="ECO:0007669"/>
    <property type="project" value="InterPro"/>
</dbReference>
<evidence type="ECO:0000256" key="17">
    <source>
        <dbReference type="RuleBase" id="RU003297"/>
    </source>
</evidence>
<comment type="subcellular location">
    <subcellularLocation>
        <location evidence="2 17">Mitochondrion membrane</location>
        <topology evidence="2 17">Multi-pass membrane protein</topology>
    </subcellularLocation>
</comment>
<dbReference type="GO" id="GO:0003954">
    <property type="term" value="F:NADH dehydrogenase activity"/>
    <property type="evidence" value="ECO:0007669"/>
    <property type="project" value="TreeGrafter"/>
</dbReference>
<name>A0AAU6PCM5_9ACAR</name>
<dbReference type="PANTHER" id="PTHR43507">
    <property type="entry name" value="NADH-UBIQUINONE OXIDOREDUCTASE CHAIN 4"/>
    <property type="match status" value="1"/>
</dbReference>
<dbReference type="PRINTS" id="PR01437">
    <property type="entry name" value="NUOXDRDTASE4"/>
</dbReference>
<feature type="transmembrane region" description="Helical" evidence="17">
    <location>
        <begin position="60"/>
        <end position="77"/>
    </location>
</feature>
<dbReference type="GO" id="GO:0008137">
    <property type="term" value="F:NADH dehydrogenase (ubiquinone) activity"/>
    <property type="evidence" value="ECO:0007669"/>
    <property type="project" value="UniProtKB-UniRule"/>
</dbReference>
<evidence type="ECO:0000256" key="11">
    <source>
        <dbReference type="ARBA" id="ARBA00022989"/>
    </source>
</evidence>
<evidence type="ECO:0000256" key="8">
    <source>
        <dbReference type="ARBA" id="ARBA00022692"/>
    </source>
</evidence>
<sequence>MLFSCVLIYLLIVGFYFNLYQIYFVFYFVLLFCANLFVLNVLVGWFSLNSVFLFMDSMSFLLYILSCFVVMMVYLLVYLMMDKFFLFLLNFMLLSLFMCFFSSSMLYMYIYFEFSLIPLFLMIVQKGSSMERFSSCVYLLLYTLLSSFLFLSLMSFVKNFQLYFMEVKLLYFFQEKGVLWVLMMLIFLVKLPVFMVHSWLNKAHVEAPVMGSMILAGVLLKLGCFGLYRLFFYMNLYFLVMVTNFLMVFSLLGSVFSCVICMRQLDIKLLIAYSSVSHMGLLLSGMLSLTKMGLMGAIGMMLAHGICSSMLFCLANMFYIRVGSRNFLVMKGLVSYFPALSCFWMIFCLSNMGTPPFFNFMCEILLLLVVFKKSLILMFISVFYLIFVVYYNLILFLRLGHGQSFCLNFMSKESFLEMLLVFCHFVFMSVYLLKSDLVFVSLF</sequence>
<keyword evidence="7 17" id="KW-0679">Respiratory chain</keyword>
<evidence type="ECO:0000256" key="9">
    <source>
        <dbReference type="ARBA" id="ARBA00022967"/>
    </source>
</evidence>
<evidence type="ECO:0000256" key="13">
    <source>
        <dbReference type="ARBA" id="ARBA00023075"/>
    </source>
</evidence>
<dbReference type="AlphaFoldDB" id="A0AAU6PCM5"/>
<keyword evidence="8 17" id="KW-0812">Transmembrane</keyword>
<feature type="transmembrane region" description="Helical" evidence="17">
    <location>
        <begin position="295"/>
        <end position="320"/>
    </location>
</feature>
<dbReference type="GO" id="GO:0031966">
    <property type="term" value="C:mitochondrial membrane"/>
    <property type="evidence" value="ECO:0007669"/>
    <property type="project" value="UniProtKB-SubCell"/>
</dbReference>
<keyword evidence="15 17" id="KW-0472">Membrane</keyword>
<evidence type="ECO:0000256" key="2">
    <source>
        <dbReference type="ARBA" id="ARBA00004225"/>
    </source>
</evidence>
<keyword evidence="13 17" id="KW-0830">Ubiquinone</keyword>
<evidence type="ECO:0000256" key="16">
    <source>
        <dbReference type="ARBA" id="ARBA00049551"/>
    </source>
</evidence>
<feature type="domain" description="NADH:quinone oxidoreductase/Mrp antiporter transmembrane" evidence="18">
    <location>
        <begin position="102"/>
        <end position="382"/>
    </location>
</feature>
<feature type="transmembrane region" description="Helical" evidence="17">
    <location>
        <begin position="415"/>
        <end position="433"/>
    </location>
</feature>
<proteinExistence type="inferred from homology"/>
<feature type="transmembrane region" description="Helical" evidence="17">
    <location>
        <begin position="332"/>
        <end position="354"/>
    </location>
</feature>
<evidence type="ECO:0000256" key="3">
    <source>
        <dbReference type="ARBA" id="ARBA00009025"/>
    </source>
</evidence>
<dbReference type="EC" id="7.1.1.2" evidence="4 17"/>
<evidence type="ECO:0000256" key="7">
    <source>
        <dbReference type="ARBA" id="ARBA00022660"/>
    </source>
</evidence>
<feature type="transmembrane region" description="Helical" evidence="17">
    <location>
        <begin position="6"/>
        <end position="29"/>
    </location>
</feature>
<organism evidence="19">
    <name type="scientific">Euseius sacchari</name>
    <dbReference type="NCBI Taxonomy" id="3061191"/>
    <lineage>
        <taxon>Eukaryota</taxon>
        <taxon>Metazoa</taxon>
        <taxon>Ecdysozoa</taxon>
        <taxon>Arthropoda</taxon>
        <taxon>Chelicerata</taxon>
        <taxon>Arachnida</taxon>
        <taxon>Acari</taxon>
        <taxon>Parasitiformes</taxon>
        <taxon>Mesostigmata</taxon>
        <taxon>Gamasina</taxon>
        <taxon>Phytoseioidea</taxon>
        <taxon>Phytoseiidae</taxon>
        <taxon>Amblyseiinae</taxon>
        <taxon>Euseius</taxon>
    </lineage>
</organism>